<keyword evidence="5 11" id="KW-1133">Transmembrane helix</keyword>
<protein>
    <recommendedName>
        <fullName evidence="11">Olfactory receptor</fullName>
    </recommendedName>
</protein>
<sequence length="326" mass="36772">MNDCENITVTEFYLTPFSTSRINEILIFAGFLFMYLLAVVGNLIIIALVCAVPQLHTPMYFFLCNLSSVDAICVSAILPKMLSIIITEDKTFSYHSCITQLSFFIFCSTAENNILACMAYDRYVAVCSPLHYSLIMTKKVCFIIATISMIYCVVNSIMLTSLISTLSFCYSHEINHFFCDIIPLMELSSSDTETIKAIISTEDICLVVFSLIFILTSYVRIISTVVKIRASNGQLKAFSSCSSHIITALLFYGPSIFMYLKPESEDSDEQDKILAMLFVAVVPMLNPFVYSLRNRDVLGAARNTARVMWNRIIPFRINEPNIILKN</sequence>
<dbReference type="PRINTS" id="PR00245">
    <property type="entry name" value="OLFACTORYR"/>
</dbReference>
<keyword evidence="3 10" id="KW-0812">Transmembrane</keyword>
<dbReference type="SUPFAM" id="SSF81321">
    <property type="entry name" value="Family A G protein-coupled receptor-like"/>
    <property type="match status" value="1"/>
</dbReference>
<dbReference type="PANTHER" id="PTHR26452">
    <property type="entry name" value="OLFACTORY RECEPTOR"/>
    <property type="match status" value="1"/>
</dbReference>
<dbReference type="EMBL" id="WNTK01000211">
    <property type="protein sequence ID" value="KAG9470882.1"/>
    <property type="molecule type" value="Genomic_DNA"/>
</dbReference>
<comment type="similarity">
    <text evidence="10">Belongs to the G-protein coupled receptor 1 family.</text>
</comment>
<evidence type="ECO:0000256" key="7">
    <source>
        <dbReference type="ARBA" id="ARBA00023136"/>
    </source>
</evidence>
<evidence type="ECO:0000256" key="8">
    <source>
        <dbReference type="ARBA" id="ARBA00023170"/>
    </source>
</evidence>
<accession>A0A8J6EK67</accession>
<evidence type="ECO:0000313" key="14">
    <source>
        <dbReference type="Proteomes" id="UP000770717"/>
    </source>
</evidence>
<evidence type="ECO:0000256" key="1">
    <source>
        <dbReference type="ARBA" id="ARBA00004651"/>
    </source>
</evidence>
<feature type="transmembrane region" description="Helical" evidence="11">
    <location>
        <begin position="206"/>
        <end position="226"/>
    </location>
</feature>
<feature type="domain" description="G-protein coupled receptors family 1 profile" evidence="12">
    <location>
        <begin position="41"/>
        <end position="290"/>
    </location>
</feature>
<evidence type="ECO:0000313" key="13">
    <source>
        <dbReference type="EMBL" id="KAG9470882.1"/>
    </source>
</evidence>
<keyword evidence="8 10" id="KW-0675">Receptor</keyword>
<comment type="subcellular location">
    <subcellularLocation>
        <location evidence="1 11">Cell membrane</location>
        <topology evidence="1 11">Multi-pass membrane protein</topology>
    </subcellularLocation>
</comment>
<feature type="transmembrane region" description="Helical" evidence="11">
    <location>
        <begin position="238"/>
        <end position="260"/>
    </location>
</feature>
<feature type="transmembrane region" description="Helical" evidence="11">
    <location>
        <begin position="140"/>
        <end position="163"/>
    </location>
</feature>
<dbReference type="SMART" id="SM01381">
    <property type="entry name" value="7TM_GPCR_Srsx"/>
    <property type="match status" value="1"/>
</dbReference>
<dbReference type="FunFam" id="1.20.1070.10:FF:000015">
    <property type="entry name" value="Olfactory receptor"/>
    <property type="match status" value="1"/>
</dbReference>
<keyword evidence="11" id="KW-0716">Sensory transduction</keyword>
<dbReference type="PROSITE" id="PS50262">
    <property type="entry name" value="G_PROTEIN_RECEP_F1_2"/>
    <property type="match status" value="1"/>
</dbReference>
<evidence type="ECO:0000256" key="11">
    <source>
        <dbReference type="RuleBase" id="RU363047"/>
    </source>
</evidence>
<organism evidence="13 14">
    <name type="scientific">Eleutherodactylus coqui</name>
    <name type="common">Puerto Rican coqui</name>
    <dbReference type="NCBI Taxonomy" id="57060"/>
    <lineage>
        <taxon>Eukaryota</taxon>
        <taxon>Metazoa</taxon>
        <taxon>Chordata</taxon>
        <taxon>Craniata</taxon>
        <taxon>Vertebrata</taxon>
        <taxon>Euteleostomi</taxon>
        <taxon>Amphibia</taxon>
        <taxon>Batrachia</taxon>
        <taxon>Anura</taxon>
        <taxon>Neobatrachia</taxon>
        <taxon>Hyloidea</taxon>
        <taxon>Eleutherodactylidae</taxon>
        <taxon>Eleutherodactylinae</taxon>
        <taxon>Eleutherodactylus</taxon>
        <taxon>Eleutherodactylus</taxon>
    </lineage>
</organism>
<dbReference type="Proteomes" id="UP000770717">
    <property type="component" value="Unassembled WGS sequence"/>
</dbReference>
<dbReference type="CDD" id="cd13954">
    <property type="entry name" value="7tmA_OR"/>
    <property type="match status" value="1"/>
</dbReference>
<dbReference type="OrthoDB" id="9898717at2759"/>
<comment type="caution">
    <text evidence="13">The sequence shown here is derived from an EMBL/GenBank/DDBJ whole genome shotgun (WGS) entry which is preliminary data.</text>
</comment>
<keyword evidence="6 10" id="KW-0297">G-protein coupled receptor</keyword>
<evidence type="ECO:0000256" key="4">
    <source>
        <dbReference type="ARBA" id="ARBA00022725"/>
    </source>
</evidence>
<evidence type="ECO:0000256" key="5">
    <source>
        <dbReference type="ARBA" id="ARBA00022989"/>
    </source>
</evidence>
<dbReference type="InterPro" id="IPR000276">
    <property type="entry name" value="GPCR_Rhodpsn"/>
</dbReference>
<dbReference type="Gene3D" id="1.20.1070.10">
    <property type="entry name" value="Rhodopsin 7-helix transmembrane proteins"/>
    <property type="match status" value="1"/>
</dbReference>
<keyword evidence="7 11" id="KW-0472">Membrane</keyword>
<name>A0A8J6EK67_ELECQ</name>
<dbReference type="InterPro" id="IPR017452">
    <property type="entry name" value="GPCR_Rhodpsn_7TM"/>
</dbReference>
<feature type="transmembrane region" description="Helical" evidence="11">
    <location>
        <begin position="272"/>
        <end position="292"/>
    </location>
</feature>
<reference evidence="13" key="1">
    <citation type="thesis" date="2020" institute="ProQuest LLC" country="789 East Eisenhower Parkway, Ann Arbor, MI, USA">
        <title>Comparative Genomics and Chromosome Evolution.</title>
        <authorList>
            <person name="Mudd A.B."/>
        </authorList>
    </citation>
    <scope>NUCLEOTIDE SEQUENCE</scope>
    <source>
        <strain evidence="13">HN-11 Male</strain>
        <tissue evidence="13">Kidney and liver</tissue>
    </source>
</reference>
<dbReference type="AlphaFoldDB" id="A0A8J6EK67"/>
<dbReference type="GO" id="GO:0004930">
    <property type="term" value="F:G protein-coupled receptor activity"/>
    <property type="evidence" value="ECO:0007669"/>
    <property type="project" value="UniProtKB-KW"/>
</dbReference>
<keyword evidence="9 10" id="KW-0807">Transducer</keyword>
<evidence type="ECO:0000256" key="10">
    <source>
        <dbReference type="RuleBase" id="RU000688"/>
    </source>
</evidence>
<dbReference type="InterPro" id="IPR000725">
    <property type="entry name" value="Olfact_rcpt"/>
</dbReference>
<dbReference type="InterPro" id="IPR050516">
    <property type="entry name" value="Olfactory_GPCR"/>
</dbReference>
<feature type="transmembrane region" description="Helical" evidence="11">
    <location>
        <begin position="59"/>
        <end position="78"/>
    </location>
</feature>
<proteinExistence type="inferred from homology"/>
<evidence type="ECO:0000256" key="3">
    <source>
        <dbReference type="ARBA" id="ARBA00022692"/>
    </source>
</evidence>
<evidence type="ECO:0000259" key="12">
    <source>
        <dbReference type="PROSITE" id="PS50262"/>
    </source>
</evidence>
<evidence type="ECO:0000256" key="6">
    <source>
        <dbReference type="ARBA" id="ARBA00023040"/>
    </source>
</evidence>
<dbReference type="Pfam" id="PF13853">
    <property type="entry name" value="7tm_4"/>
    <property type="match status" value="1"/>
</dbReference>
<dbReference type="PROSITE" id="PS00237">
    <property type="entry name" value="G_PROTEIN_RECEP_F1_1"/>
    <property type="match status" value="1"/>
</dbReference>
<gene>
    <name evidence="13" type="ORF">GDO78_016453</name>
</gene>
<keyword evidence="2 11" id="KW-1003">Cell membrane</keyword>
<feature type="transmembrane region" description="Helical" evidence="11">
    <location>
        <begin position="25"/>
        <end position="52"/>
    </location>
</feature>
<evidence type="ECO:0000256" key="2">
    <source>
        <dbReference type="ARBA" id="ARBA00022475"/>
    </source>
</evidence>
<keyword evidence="14" id="KW-1185">Reference proteome</keyword>
<dbReference type="GO" id="GO:0004984">
    <property type="term" value="F:olfactory receptor activity"/>
    <property type="evidence" value="ECO:0007669"/>
    <property type="project" value="InterPro"/>
</dbReference>
<keyword evidence="4 11" id="KW-0552">Olfaction</keyword>
<dbReference type="PRINTS" id="PR00237">
    <property type="entry name" value="GPCRRHODOPSN"/>
</dbReference>
<dbReference type="GO" id="GO:0005886">
    <property type="term" value="C:plasma membrane"/>
    <property type="evidence" value="ECO:0007669"/>
    <property type="project" value="UniProtKB-SubCell"/>
</dbReference>
<evidence type="ECO:0000256" key="9">
    <source>
        <dbReference type="ARBA" id="ARBA00023224"/>
    </source>
</evidence>